<keyword evidence="1" id="KW-1133">Transmembrane helix</keyword>
<evidence type="ECO:0000313" key="3">
    <source>
        <dbReference type="Proteomes" id="UP000326198"/>
    </source>
</evidence>
<evidence type="ECO:0000313" key="2">
    <source>
        <dbReference type="EMBL" id="KAE8375632.1"/>
    </source>
</evidence>
<feature type="transmembrane region" description="Helical" evidence="1">
    <location>
        <begin position="27"/>
        <end position="52"/>
    </location>
</feature>
<organism evidence="2 3">
    <name type="scientific">Aspergillus bertholletiae</name>
    <dbReference type="NCBI Taxonomy" id="1226010"/>
    <lineage>
        <taxon>Eukaryota</taxon>
        <taxon>Fungi</taxon>
        <taxon>Dikarya</taxon>
        <taxon>Ascomycota</taxon>
        <taxon>Pezizomycotina</taxon>
        <taxon>Eurotiomycetes</taxon>
        <taxon>Eurotiomycetidae</taxon>
        <taxon>Eurotiales</taxon>
        <taxon>Aspergillaceae</taxon>
        <taxon>Aspergillus</taxon>
        <taxon>Aspergillus subgen. Circumdati</taxon>
    </lineage>
</organism>
<evidence type="ECO:0000256" key="1">
    <source>
        <dbReference type="SAM" id="Phobius"/>
    </source>
</evidence>
<name>A0A5N7B0J8_9EURO</name>
<accession>A0A5N7B0J8</accession>
<proteinExistence type="predicted"/>
<dbReference type="AlphaFoldDB" id="A0A5N7B0J8"/>
<keyword evidence="3" id="KW-1185">Reference proteome</keyword>
<dbReference type="Proteomes" id="UP000326198">
    <property type="component" value="Unassembled WGS sequence"/>
</dbReference>
<reference evidence="2 3" key="1">
    <citation type="submission" date="2019-04" db="EMBL/GenBank/DDBJ databases">
        <title>Friends and foes A comparative genomics studyof 23 Aspergillus species from section Flavi.</title>
        <authorList>
            <consortium name="DOE Joint Genome Institute"/>
            <person name="Kjaerbolling I."/>
            <person name="Vesth T."/>
            <person name="Frisvad J.C."/>
            <person name="Nybo J.L."/>
            <person name="Theobald S."/>
            <person name="Kildgaard S."/>
            <person name="Isbrandt T."/>
            <person name="Kuo A."/>
            <person name="Sato A."/>
            <person name="Lyhne E.K."/>
            <person name="Kogle M.E."/>
            <person name="Wiebenga A."/>
            <person name="Kun R.S."/>
            <person name="Lubbers R.J."/>
            <person name="Makela M.R."/>
            <person name="Barry K."/>
            <person name="Chovatia M."/>
            <person name="Clum A."/>
            <person name="Daum C."/>
            <person name="Haridas S."/>
            <person name="He G."/>
            <person name="LaButti K."/>
            <person name="Lipzen A."/>
            <person name="Mondo S."/>
            <person name="Riley R."/>
            <person name="Salamov A."/>
            <person name="Simmons B.A."/>
            <person name="Magnuson J.K."/>
            <person name="Henrissat B."/>
            <person name="Mortensen U.H."/>
            <person name="Larsen T.O."/>
            <person name="Devries R.P."/>
            <person name="Grigoriev I.V."/>
            <person name="Machida M."/>
            <person name="Baker S.E."/>
            <person name="Andersen M.R."/>
        </authorList>
    </citation>
    <scope>NUCLEOTIDE SEQUENCE [LARGE SCALE GENOMIC DNA]</scope>
    <source>
        <strain evidence="2 3">IBT 29228</strain>
    </source>
</reference>
<dbReference type="EMBL" id="ML736256">
    <property type="protein sequence ID" value="KAE8375632.1"/>
    <property type="molecule type" value="Genomic_DNA"/>
</dbReference>
<protein>
    <submittedName>
        <fullName evidence="2">Uncharacterized protein</fullName>
    </submittedName>
</protein>
<sequence length="55" mass="6379">MVTHLVGGPDTFPSFLSWTMINLTTSVFRLLVAPPWLVVFRGWAVVLLRCYWVRQ</sequence>
<keyword evidence="1" id="KW-0812">Transmembrane</keyword>
<keyword evidence="1" id="KW-0472">Membrane</keyword>
<gene>
    <name evidence="2" type="ORF">BDV26DRAFT_267397</name>
</gene>